<dbReference type="InterPro" id="IPR003817">
    <property type="entry name" value="PS_Dcarbxylase"/>
</dbReference>
<keyword evidence="12" id="KW-1185">Reference proteome</keyword>
<evidence type="ECO:0000313" key="11">
    <source>
        <dbReference type="EMBL" id="SDM18001.1"/>
    </source>
</evidence>
<dbReference type="PANTHER" id="PTHR35809:SF1">
    <property type="entry name" value="ARCHAETIDYLSERINE DECARBOXYLASE PROENZYME-RELATED"/>
    <property type="match status" value="1"/>
</dbReference>
<keyword evidence="1" id="KW-1003">Cell membrane</keyword>
<dbReference type="AlphaFoldDB" id="A0A1G9R4F0"/>
<reference evidence="11 12" key="1">
    <citation type="submission" date="2016-10" db="EMBL/GenBank/DDBJ databases">
        <authorList>
            <person name="de Groot N.N."/>
        </authorList>
    </citation>
    <scope>NUCLEOTIDE SEQUENCE [LARGE SCALE GENOMIC DNA]</scope>
    <source>
        <strain evidence="11 12">DSM 44149</strain>
    </source>
</reference>
<dbReference type="eggNOG" id="COG0688">
    <property type="taxonomic scope" value="Bacteria"/>
</dbReference>
<name>A0A1G9R4F0_ALLAB</name>
<keyword evidence="7" id="KW-0594">Phospholipid biosynthesis</keyword>
<keyword evidence="4" id="KW-0443">Lipid metabolism</keyword>
<keyword evidence="3" id="KW-0210">Decarboxylase</keyword>
<proteinExistence type="predicted"/>
<keyword evidence="8" id="KW-0456">Lyase</keyword>
<dbReference type="GO" id="GO:0008654">
    <property type="term" value="P:phospholipid biosynthetic process"/>
    <property type="evidence" value="ECO:0007669"/>
    <property type="project" value="UniProtKB-KW"/>
</dbReference>
<keyword evidence="6" id="KW-0865">Zymogen</keyword>
<dbReference type="InterPro" id="IPR033175">
    <property type="entry name" value="PSD-A"/>
</dbReference>
<evidence type="ECO:0000256" key="5">
    <source>
        <dbReference type="ARBA" id="ARBA00023136"/>
    </source>
</evidence>
<dbReference type="GO" id="GO:0004609">
    <property type="term" value="F:phosphatidylserine decarboxylase activity"/>
    <property type="evidence" value="ECO:0007669"/>
    <property type="project" value="InterPro"/>
</dbReference>
<dbReference type="Proteomes" id="UP000183376">
    <property type="component" value="Chromosome I"/>
</dbReference>
<accession>A0A1G9R4F0</accession>
<evidence type="ECO:0000256" key="9">
    <source>
        <dbReference type="ARBA" id="ARBA00023264"/>
    </source>
</evidence>
<keyword evidence="2" id="KW-0444">Lipid biosynthesis</keyword>
<evidence type="ECO:0000256" key="3">
    <source>
        <dbReference type="ARBA" id="ARBA00022793"/>
    </source>
</evidence>
<evidence type="ECO:0000313" key="12">
    <source>
        <dbReference type="Proteomes" id="UP000183376"/>
    </source>
</evidence>
<evidence type="ECO:0000256" key="7">
    <source>
        <dbReference type="ARBA" id="ARBA00023209"/>
    </source>
</evidence>
<evidence type="ECO:0000256" key="2">
    <source>
        <dbReference type="ARBA" id="ARBA00022516"/>
    </source>
</evidence>
<keyword evidence="10" id="KW-0670">Pyruvate</keyword>
<keyword evidence="9" id="KW-1208">Phospholipid metabolism</keyword>
<evidence type="ECO:0000256" key="4">
    <source>
        <dbReference type="ARBA" id="ARBA00023098"/>
    </source>
</evidence>
<evidence type="ECO:0000256" key="6">
    <source>
        <dbReference type="ARBA" id="ARBA00023145"/>
    </source>
</evidence>
<keyword evidence="5" id="KW-0472">Membrane</keyword>
<evidence type="ECO:0000256" key="10">
    <source>
        <dbReference type="ARBA" id="ARBA00023317"/>
    </source>
</evidence>
<dbReference type="Pfam" id="PF02666">
    <property type="entry name" value="PS_Dcarbxylase"/>
    <property type="match status" value="1"/>
</dbReference>
<dbReference type="PANTHER" id="PTHR35809">
    <property type="entry name" value="ARCHAETIDYLSERINE DECARBOXYLASE PROENZYME-RELATED"/>
    <property type="match status" value="1"/>
</dbReference>
<dbReference type="OrthoDB" id="9790893at2"/>
<sequence>MAQSLESWIESDVRPFEDKSLSYLSQYHFFRDPTRPVFGDPGLFFSPADGILLYQGVVKADEPVMEIKGVPYTPRAALREPDFDRPSLVIGIFMTFFDVHVNRIPYSGRLSWRVVEPIDTLNHPMLAMEQDLLTELRIDPDRAGYLHHNQRVVNRIDVPALRQSYYVLQIADHDVDAITPFGLRQHRPVFQGRRFSQIRYGSQVELVIPLSERVDFVPLQRTGTHVQAGVDPLVRVRFPDHEQEGGTAA</sequence>
<dbReference type="STRING" id="211114.SAMN04489726_0204"/>
<dbReference type="EMBL" id="LT629701">
    <property type="protein sequence ID" value="SDM18001.1"/>
    <property type="molecule type" value="Genomic_DNA"/>
</dbReference>
<evidence type="ECO:0000256" key="1">
    <source>
        <dbReference type="ARBA" id="ARBA00022475"/>
    </source>
</evidence>
<organism evidence="11 12">
    <name type="scientific">Allokutzneria albata</name>
    <name type="common">Kibdelosporangium albatum</name>
    <dbReference type="NCBI Taxonomy" id="211114"/>
    <lineage>
        <taxon>Bacteria</taxon>
        <taxon>Bacillati</taxon>
        <taxon>Actinomycetota</taxon>
        <taxon>Actinomycetes</taxon>
        <taxon>Pseudonocardiales</taxon>
        <taxon>Pseudonocardiaceae</taxon>
        <taxon>Allokutzneria</taxon>
    </lineage>
</organism>
<gene>
    <name evidence="11" type="ORF">SAMN04489726_0204</name>
</gene>
<evidence type="ECO:0000256" key="8">
    <source>
        <dbReference type="ARBA" id="ARBA00023239"/>
    </source>
</evidence>
<protein>
    <submittedName>
        <fullName evidence="11">Phosphatidylserine decarboxylase</fullName>
    </submittedName>
</protein>